<dbReference type="Proteomes" id="UP001501490">
    <property type="component" value="Unassembled WGS sequence"/>
</dbReference>
<feature type="region of interest" description="Disordered" evidence="1">
    <location>
        <begin position="1"/>
        <end position="20"/>
    </location>
</feature>
<evidence type="ECO:0000313" key="4">
    <source>
        <dbReference type="Proteomes" id="UP001501490"/>
    </source>
</evidence>
<feature type="transmembrane region" description="Helical" evidence="2">
    <location>
        <begin position="1161"/>
        <end position="1182"/>
    </location>
</feature>
<feature type="transmembrane region" description="Helical" evidence="2">
    <location>
        <begin position="1258"/>
        <end position="1280"/>
    </location>
</feature>
<name>A0ABP6ZQT7_9ACTN</name>
<accession>A0ABP6ZQT7</accession>
<protein>
    <submittedName>
        <fullName evidence="3">Uncharacterized protein</fullName>
    </submittedName>
</protein>
<feature type="transmembrane region" description="Helical" evidence="2">
    <location>
        <begin position="1203"/>
        <end position="1225"/>
    </location>
</feature>
<evidence type="ECO:0000256" key="1">
    <source>
        <dbReference type="SAM" id="MobiDB-lite"/>
    </source>
</evidence>
<evidence type="ECO:0000256" key="2">
    <source>
        <dbReference type="SAM" id="Phobius"/>
    </source>
</evidence>
<comment type="caution">
    <text evidence="3">The sequence shown here is derived from an EMBL/GenBank/DDBJ whole genome shotgun (WGS) entry which is preliminary data.</text>
</comment>
<dbReference type="EMBL" id="BAABAB010000014">
    <property type="protein sequence ID" value="GAA3617440.1"/>
    <property type="molecule type" value="Genomic_DNA"/>
</dbReference>
<dbReference type="InterPro" id="IPR006311">
    <property type="entry name" value="TAT_signal"/>
</dbReference>
<evidence type="ECO:0000313" key="3">
    <source>
        <dbReference type="EMBL" id="GAA3617440.1"/>
    </source>
</evidence>
<feature type="compositionally biased region" description="Polar residues" evidence="1">
    <location>
        <begin position="1"/>
        <end position="14"/>
    </location>
</feature>
<dbReference type="PROSITE" id="PS51318">
    <property type="entry name" value="TAT"/>
    <property type="match status" value="1"/>
</dbReference>
<gene>
    <name evidence="3" type="ORF">GCM10022236_19520</name>
</gene>
<proteinExistence type="predicted"/>
<keyword evidence="2" id="KW-1133">Transmembrane helix</keyword>
<reference evidence="4" key="1">
    <citation type="journal article" date="2019" name="Int. J. Syst. Evol. Microbiol.">
        <title>The Global Catalogue of Microorganisms (GCM) 10K type strain sequencing project: providing services to taxonomists for standard genome sequencing and annotation.</title>
        <authorList>
            <consortium name="The Broad Institute Genomics Platform"/>
            <consortium name="The Broad Institute Genome Sequencing Center for Infectious Disease"/>
            <person name="Wu L."/>
            <person name="Ma J."/>
        </authorList>
    </citation>
    <scope>NUCLEOTIDE SEQUENCE [LARGE SCALE GENOMIC DNA]</scope>
    <source>
        <strain evidence="4">JCM 16929</strain>
    </source>
</reference>
<dbReference type="RefSeq" id="WP_344803873.1">
    <property type="nucleotide sequence ID" value="NZ_BAABAB010000014.1"/>
</dbReference>
<keyword evidence="2" id="KW-0812">Transmembrane</keyword>
<sequence>MNNTTPFGPRQTTDSGSAGAGWSRRGFLGVLGAVGIGTVVGCADAGSDAQSVIGRPVTGSAPLRRPDRTGGGARLAGAQPYAPTKPYQLASVCELSEDYFLVQNHSIDPDKDKVVAYSRSDGLVEAIVLQDGVVKQVLRDPTQPGGWQVNPLPDAEDVIDMVAGVSGAGGTSRPPVLTVCYVKSTDPRNPTPSDLLTVATQTMLPGSTTFATRTVPWSAKAGGLQVSLSVDGGLLIAAMVPASDWDSNSDDAQLHFLGTNPAYDLTSWQSGSMTHFTYDPTRNGGWAAVIAQSLPDVEVARTIHLYFPDTDQPTVQIRTAKLTGGVLTASSPETRLGGLPQPPEGGLAVTRVEYLSTLGSKDMPTALVWTERSFDGGVAGNPRLWAVTYDPYLPYTKWVWTDLGLPGSITQGPSEIPVSTALVPRSQSGATGGATVLLDIFVVLGDTLHVLRQIEQAKSTDDSRHPAYTPLIPLQPGVATMTSQAAASTGNELMVIGTDHVLQTLEKDPVSGRWVDAELQLPAESLQQDSAYRVTLTLSDVAWNAAVAGATLKITASSAAPATIEDAAGTRSVVLGTEPVSLTTDDQGDAVVALLADGLYAPTLTISTDGLETPASVQPSGPVNAYMSGDTKQKLNYLDPLSPAGLTNAKTPDGITVAPGAGDAAAAGDAFATMTQAATWGAAGSSAAVSSTLGRVDGNRAHLRDHRHRHPHPPTRLSVKAQGAAINNWFHDAMHAIKKGAVKVTKIVVDVANKVMQLAADFAHWADNVVQVIVKTVEDAAHVLHATFNKLAADIVHVVKWLEAEVVGLLKDSAYVAGKLSGWLDDCCTFVGTEIVQQKDAVDRWLTSQEAAIQRQFDAIRARFGPKVTLANIATNPPAALGSRRPRILRQFDAVNPPGDAADPDAHPHGDWFFRKVKHALSSGGLNTPDLAGADVKTLIDNLVRAAGTALADFAKAFADFAKALTAIVTHPDKAGTVGISMLLNGVSEMLHGVFTLARAAVDTVFDLFAGLVKVVGDMLATNVGSMKIVGELLTLAGLGKIEMRSVATMILAFPTALAYKVAHGSHSRPFDGVKATRSGKGLAGNAQSDLKFTGSSVMGVWAFFDVIAAGYTAAQKEPPMFLAAIDIAAPVIVAGLTPPMTDGDVPTFANPVKGDNHAQMIFASWILGVVPAFVAMAGIYVDHLLKAKKYAKDEAGTVKDSLLWVQAGAGLFSLVTGVIGASLAETPSGADYAVAVLNNVAPGFSPLLSDEIVEATVGGSAAVEMVLTAFCGLSGAVVYGTSS</sequence>
<organism evidence="3 4">
    <name type="scientific">Microlunatus ginsengisoli</name>
    <dbReference type="NCBI Taxonomy" id="363863"/>
    <lineage>
        <taxon>Bacteria</taxon>
        <taxon>Bacillati</taxon>
        <taxon>Actinomycetota</taxon>
        <taxon>Actinomycetes</taxon>
        <taxon>Propionibacteriales</taxon>
        <taxon>Propionibacteriaceae</taxon>
        <taxon>Microlunatus</taxon>
    </lineage>
</organism>
<feature type="transmembrane region" description="Helical" evidence="2">
    <location>
        <begin position="1122"/>
        <end position="1141"/>
    </location>
</feature>
<keyword evidence="2" id="KW-0472">Membrane</keyword>
<feature type="region of interest" description="Disordered" evidence="1">
    <location>
        <begin position="56"/>
        <end position="80"/>
    </location>
</feature>
<keyword evidence="4" id="KW-1185">Reference proteome</keyword>
<feature type="transmembrane region" description="Helical" evidence="2">
    <location>
        <begin position="1093"/>
        <end position="1115"/>
    </location>
</feature>